<feature type="region of interest" description="Disordered" evidence="1">
    <location>
        <begin position="1"/>
        <end position="26"/>
    </location>
</feature>
<keyword evidence="2" id="KW-1133">Transmembrane helix</keyword>
<organism evidence="3 4">
    <name type="scientific">Ostreobium quekettii</name>
    <dbReference type="NCBI Taxonomy" id="121088"/>
    <lineage>
        <taxon>Eukaryota</taxon>
        <taxon>Viridiplantae</taxon>
        <taxon>Chlorophyta</taxon>
        <taxon>core chlorophytes</taxon>
        <taxon>Ulvophyceae</taxon>
        <taxon>TCBD clade</taxon>
        <taxon>Bryopsidales</taxon>
        <taxon>Ostreobineae</taxon>
        <taxon>Ostreobiaceae</taxon>
        <taxon>Ostreobium</taxon>
    </lineage>
</organism>
<feature type="compositionally biased region" description="Low complexity" evidence="1">
    <location>
        <begin position="13"/>
        <end position="25"/>
    </location>
</feature>
<name>A0A8S1J2K7_9CHLO</name>
<protein>
    <submittedName>
        <fullName evidence="3">Uncharacterized protein</fullName>
    </submittedName>
</protein>
<feature type="transmembrane region" description="Helical" evidence="2">
    <location>
        <begin position="77"/>
        <end position="95"/>
    </location>
</feature>
<evidence type="ECO:0000313" key="3">
    <source>
        <dbReference type="EMBL" id="CAD7700062.1"/>
    </source>
</evidence>
<keyword evidence="2" id="KW-0812">Transmembrane</keyword>
<dbReference type="Proteomes" id="UP000708148">
    <property type="component" value="Unassembled WGS sequence"/>
</dbReference>
<gene>
    <name evidence="3" type="ORF">OSTQU699_LOCUS5421</name>
</gene>
<evidence type="ECO:0000256" key="2">
    <source>
        <dbReference type="SAM" id="Phobius"/>
    </source>
</evidence>
<evidence type="ECO:0000256" key="1">
    <source>
        <dbReference type="SAM" id="MobiDB-lite"/>
    </source>
</evidence>
<accession>A0A8S1J2K7</accession>
<dbReference type="AlphaFoldDB" id="A0A8S1J2K7"/>
<sequence>MSSHQGARGDRAGGSLLGAADSSSGKVESMGKRGWHMPWYYLCGNCDVLGWSSYTFSSSCPCIAQGFVRKAAFGHSVWMWSVVILFLLFPFYYMGSVGASSFVKTQCTYNTSTREMHCQKTSGLSQNAIIGMMSYLAVCWVIYSTVGAVMRSNIRKKFNLPGRKGDGSSILLRWKPCGIMA</sequence>
<keyword evidence="2" id="KW-0472">Membrane</keyword>
<keyword evidence="4" id="KW-1185">Reference proteome</keyword>
<dbReference type="EMBL" id="CAJHUC010001167">
    <property type="protein sequence ID" value="CAD7700062.1"/>
    <property type="molecule type" value="Genomic_DNA"/>
</dbReference>
<feature type="transmembrane region" description="Helical" evidence="2">
    <location>
        <begin position="129"/>
        <end position="150"/>
    </location>
</feature>
<proteinExistence type="predicted"/>
<reference evidence="3" key="1">
    <citation type="submission" date="2020-12" db="EMBL/GenBank/DDBJ databases">
        <authorList>
            <person name="Iha C."/>
        </authorList>
    </citation>
    <scope>NUCLEOTIDE SEQUENCE</scope>
</reference>
<comment type="caution">
    <text evidence="3">The sequence shown here is derived from an EMBL/GenBank/DDBJ whole genome shotgun (WGS) entry which is preliminary data.</text>
</comment>
<evidence type="ECO:0000313" key="4">
    <source>
        <dbReference type="Proteomes" id="UP000708148"/>
    </source>
</evidence>